<dbReference type="InterPro" id="IPR001841">
    <property type="entry name" value="Znf_RING"/>
</dbReference>
<sequence>MTTNPASAIPQIFTNLPTSAFLRGTTISPASTWSSRFLTDDPVHDNNSTTPSSSMENIITSNVPNSLTTAEMTLWYCLVAAIVIPIMACSLYFVYHNHRSHRRALQAMAENDTNDDEDETLSSAEFVRMQQNIKAWSELEKQRIARIVRCSVRQSHHLPGDSLQKRSTKDSVCGICLEDLGSKCVGSSNPQCIHLYHEDCIVSWLAPRQHWLCPICRQVFLLNPSLKTLAAAATTMSSDSTISDAFSILTDTCPSTTTADHLSTTAFSATDQDVDVVHDDNNNNNVFLAHSESSVVNESRAVCTSPNHHQDGTGDEEEIPTRNRMVQQQVPPPPAL</sequence>
<keyword evidence="1" id="KW-0479">Metal-binding</keyword>
<evidence type="ECO:0000256" key="1">
    <source>
        <dbReference type="PROSITE-ProRule" id="PRU00175"/>
    </source>
</evidence>
<dbReference type="AlphaFoldDB" id="A0A9K3M3M3"/>
<dbReference type="Proteomes" id="UP000693970">
    <property type="component" value="Unassembled WGS sequence"/>
</dbReference>
<protein>
    <submittedName>
        <fullName evidence="5">Ring finger domain containing protein</fullName>
    </submittedName>
</protein>
<reference evidence="5" key="1">
    <citation type="journal article" date="2021" name="Sci. Rep.">
        <title>Diploid genomic architecture of Nitzschia inconspicua, an elite biomass production diatom.</title>
        <authorList>
            <person name="Oliver A."/>
            <person name="Podell S."/>
            <person name="Pinowska A."/>
            <person name="Traller J.C."/>
            <person name="Smith S.R."/>
            <person name="McClure R."/>
            <person name="Beliaev A."/>
            <person name="Bohutskyi P."/>
            <person name="Hill E.A."/>
            <person name="Rabines A."/>
            <person name="Zheng H."/>
            <person name="Allen L.Z."/>
            <person name="Kuo A."/>
            <person name="Grigoriev I.V."/>
            <person name="Allen A.E."/>
            <person name="Hazlebeck D."/>
            <person name="Allen E.E."/>
        </authorList>
    </citation>
    <scope>NUCLEOTIDE SEQUENCE</scope>
    <source>
        <strain evidence="5">Hildebrandi</strain>
    </source>
</reference>
<keyword evidence="3" id="KW-0812">Transmembrane</keyword>
<dbReference type="PANTHER" id="PTHR46719:SF7">
    <property type="entry name" value="RING-H2 FINGER PROTEIN ATL71-RELATED"/>
    <property type="match status" value="1"/>
</dbReference>
<feature type="region of interest" description="Disordered" evidence="2">
    <location>
        <begin position="303"/>
        <end position="336"/>
    </location>
</feature>
<dbReference type="GO" id="GO:0008270">
    <property type="term" value="F:zinc ion binding"/>
    <property type="evidence" value="ECO:0007669"/>
    <property type="project" value="UniProtKB-KW"/>
</dbReference>
<keyword evidence="1" id="KW-0862">Zinc</keyword>
<evidence type="ECO:0000313" key="5">
    <source>
        <dbReference type="EMBL" id="KAG7373164.1"/>
    </source>
</evidence>
<dbReference type="InterPro" id="IPR045899">
    <property type="entry name" value="ATL71-like"/>
</dbReference>
<accession>A0A9K3M3M3</accession>
<proteinExistence type="predicted"/>
<keyword evidence="6" id="KW-1185">Reference proteome</keyword>
<keyword evidence="3" id="KW-0472">Membrane</keyword>
<organism evidence="5 6">
    <name type="scientific">Nitzschia inconspicua</name>
    <dbReference type="NCBI Taxonomy" id="303405"/>
    <lineage>
        <taxon>Eukaryota</taxon>
        <taxon>Sar</taxon>
        <taxon>Stramenopiles</taxon>
        <taxon>Ochrophyta</taxon>
        <taxon>Bacillariophyta</taxon>
        <taxon>Bacillariophyceae</taxon>
        <taxon>Bacillariophycidae</taxon>
        <taxon>Bacillariales</taxon>
        <taxon>Bacillariaceae</taxon>
        <taxon>Nitzschia</taxon>
    </lineage>
</organism>
<comment type="caution">
    <text evidence="5">The sequence shown here is derived from an EMBL/GenBank/DDBJ whole genome shotgun (WGS) entry which is preliminary data.</text>
</comment>
<evidence type="ECO:0000256" key="3">
    <source>
        <dbReference type="SAM" id="Phobius"/>
    </source>
</evidence>
<dbReference type="Pfam" id="PF13639">
    <property type="entry name" value="zf-RING_2"/>
    <property type="match status" value="1"/>
</dbReference>
<evidence type="ECO:0000256" key="2">
    <source>
        <dbReference type="SAM" id="MobiDB-lite"/>
    </source>
</evidence>
<dbReference type="PANTHER" id="PTHR46719">
    <property type="entry name" value="TRANSCRIPTION FACTOR C2H2 FAMILY-RELATED"/>
    <property type="match status" value="1"/>
</dbReference>
<dbReference type="PROSITE" id="PS50089">
    <property type="entry name" value="ZF_RING_2"/>
    <property type="match status" value="1"/>
</dbReference>
<keyword evidence="1" id="KW-0863">Zinc-finger</keyword>
<evidence type="ECO:0000259" key="4">
    <source>
        <dbReference type="PROSITE" id="PS50089"/>
    </source>
</evidence>
<gene>
    <name evidence="5" type="ORF">IV203_033888</name>
</gene>
<dbReference type="OrthoDB" id="8062037at2759"/>
<dbReference type="EMBL" id="JAGRRH010000002">
    <property type="protein sequence ID" value="KAG7373164.1"/>
    <property type="molecule type" value="Genomic_DNA"/>
</dbReference>
<keyword evidence="3" id="KW-1133">Transmembrane helix</keyword>
<reference evidence="5" key="2">
    <citation type="submission" date="2021-04" db="EMBL/GenBank/DDBJ databases">
        <authorList>
            <person name="Podell S."/>
        </authorList>
    </citation>
    <scope>NUCLEOTIDE SEQUENCE</scope>
    <source>
        <strain evidence="5">Hildebrandi</strain>
    </source>
</reference>
<name>A0A9K3M3M3_9STRA</name>
<feature type="domain" description="RING-type" evidence="4">
    <location>
        <begin position="173"/>
        <end position="217"/>
    </location>
</feature>
<dbReference type="CDD" id="cd16448">
    <property type="entry name" value="RING-H2"/>
    <property type="match status" value="1"/>
</dbReference>
<feature type="transmembrane region" description="Helical" evidence="3">
    <location>
        <begin position="73"/>
        <end position="95"/>
    </location>
</feature>
<evidence type="ECO:0000313" key="6">
    <source>
        <dbReference type="Proteomes" id="UP000693970"/>
    </source>
</evidence>